<name>A0A8J6T331_9DELT</name>
<dbReference type="EMBL" id="JACNJD010000207">
    <property type="protein sequence ID" value="MBC8177410.1"/>
    <property type="molecule type" value="Genomic_DNA"/>
</dbReference>
<dbReference type="InterPro" id="IPR016032">
    <property type="entry name" value="Sig_transdc_resp-reg_C-effctor"/>
</dbReference>
<gene>
    <name evidence="1" type="ORF">H8E19_08390</name>
</gene>
<comment type="caution">
    <text evidence="1">The sequence shown here is derived from an EMBL/GenBank/DDBJ whole genome shotgun (WGS) entry which is preliminary data.</text>
</comment>
<sequence length="187" mass="20761">MTDRKLLELSARHKQMARLLVGGHSQSEIGRLLEMHKSTVSRYVHDPLIVQEMKRLQEMADVNAVACVPGIPEKIREAAQKGIEILKEILSDTRDTPEIQRLKLNAALEVLSRAGYGPVKQVKIDQSSVFTHFTPEDIDDLKRRAVEEGLAPVSALNAHLVVDAEVIETGETHSEDAKGNSENPEKV</sequence>
<evidence type="ECO:0000313" key="1">
    <source>
        <dbReference type="EMBL" id="MBC8177410.1"/>
    </source>
</evidence>
<reference evidence="1 2" key="1">
    <citation type="submission" date="2020-08" db="EMBL/GenBank/DDBJ databases">
        <title>Bridging the membrane lipid divide: bacteria of the FCB group superphylum have the potential to synthesize archaeal ether lipids.</title>
        <authorList>
            <person name="Villanueva L."/>
            <person name="Von Meijenfeldt F.A.B."/>
            <person name="Westbye A.B."/>
            <person name="Yadav S."/>
            <person name="Hopmans E.C."/>
            <person name="Dutilh B.E."/>
            <person name="Sinninghe Damste J.S."/>
        </authorList>
    </citation>
    <scope>NUCLEOTIDE SEQUENCE [LARGE SCALE GENOMIC DNA]</scope>
    <source>
        <strain evidence="1">NIOZ-UU27</strain>
    </source>
</reference>
<evidence type="ECO:0000313" key="2">
    <source>
        <dbReference type="Proteomes" id="UP000650524"/>
    </source>
</evidence>
<organism evidence="1 2">
    <name type="scientific">Candidatus Desulfacyla euxinica</name>
    <dbReference type="NCBI Taxonomy" id="2841693"/>
    <lineage>
        <taxon>Bacteria</taxon>
        <taxon>Deltaproteobacteria</taxon>
        <taxon>Candidatus Desulfacyla</taxon>
    </lineage>
</organism>
<dbReference type="Gene3D" id="1.10.10.10">
    <property type="entry name" value="Winged helix-like DNA-binding domain superfamily/Winged helix DNA-binding domain"/>
    <property type="match status" value="1"/>
</dbReference>
<dbReference type="InterPro" id="IPR036388">
    <property type="entry name" value="WH-like_DNA-bd_sf"/>
</dbReference>
<protein>
    <submittedName>
        <fullName evidence="1">Uncharacterized protein</fullName>
    </submittedName>
</protein>
<dbReference type="AlphaFoldDB" id="A0A8J6T331"/>
<proteinExistence type="predicted"/>
<dbReference type="SUPFAM" id="SSF46894">
    <property type="entry name" value="C-terminal effector domain of the bipartite response regulators"/>
    <property type="match status" value="1"/>
</dbReference>
<dbReference type="GO" id="GO:0003677">
    <property type="term" value="F:DNA binding"/>
    <property type="evidence" value="ECO:0007669"/>
    <property type="project" value="InterPro"/>
</dbReference>
<dbReference type="GO" id="GO:0006355">
    <property type="term" value="P:regulation of DNA-templated transcription"/>
    <property type="evidence" value="ECO:0007669"/>
    <property type="project" value="InterPro"/>
</dbReference>
<dbReference type="Proteomes" id="UP000650524">
    <property type="component" value="Unassembled WGS sequence"/>
</dbReference>
<accession>A0A8J6T331</accession>